<name>A0A5N6NNE4_9ASTR</name>
<proteinExistence type="predicted"/>
<accession>A0A5N6NNE4</accession>
<organism evidence="1 2">
    <name type="scientific">Mikania micrantha</name>
    <name type="common">bitter vine</name>
    <dbReference type="NCBI Taxonomy" id="192012"/>
    <lineage>
        <taxon>Eukaryota</taxon>
        <taxon>Viridiplantae</taxon>
        <taxon>Streptophyta</taxon>
        <taxon>Embryophyta</taxon>
        <taxon>Tracheophyta</taxon>
        <taxon>Spermatophyta</taxon>
        <taxon>Magnoliopsida</taxon>
        <taxon>eudicotyledons</taxon>
        <taxon>Gunneridae</taxon>
        <taxon>Pentapetalae</taxon>
        <taxon>asterids</taxon>
        <taxon>campanulids</taxon>
        <taxon>Asterales</taxon>
        <taxon>Asteraceae</taxon>
        <taxon>Asteroideae</taxon>
        <taxon>Heliantheae alliance</taxon>
        <taxon>Eupatorieae</taxon>
        <taxon>Mikania</taxon>
    </lineage>
</organism>
<evidence type="ECO:0000313" key="1">
    <source>
        <dbReference type="EMBL" id="KAD4981970.1"/>
    </source>
</evidence>
<evidence type="ECO:0000313" key="2">
    <source>
        <dbReference type="Proteomes" id="UP000326396"/>
    </source>
</evidence>
<dbReference type="EMBL" id="SZYD01000010">
    <property type="protein sequence ID" value="KAD4981970.1"/>
    <property type="molecule type" value="Genomic_DNA"/>
</dbReference>
<dbReference type="Proteomes" id="UP000326396">
    <property type="component" value="Linkage Group LG18"/>
</dbReference>
<comment type="caution">
    <text evidence="1">The sequence shown here is derived from an EMBL/GenBank/DDBJ whole genome shotgun (WGS) entry which is preliminary data.</text>
</comment>
<reference evidence="1 2" key="1">
    <citation type="submission" date="2019-05" db="EMBL/GenBank/DDBJ databases">
        <title>Mikania micrantha, genome provides insights into the molecular mechanism of rapid growth.</title>
        <authorList>
            <person name="Liu B."/>
        </authorList>
    </citation>
    <scope>NUCLEOTIDE SEQUENCE [LARGE SCALE GENOMIC DNA]</scope>
    <source>
        <strain evidence="1">NLD-2019</strain>
        <tissue evidence="1">Leaf</tissue>
    </source>
</reference>
<protein>
    <submittedName>
        <fullName evidence="1">Uncharacterized protein</fullName>
    </submittedName>
</protein>
<keyword evidence="2" id="KW-1185">Reference proteome</keyword>
<gene>
    <name evidence="1" type="ORF">E3N88_18641</name>
</gene>
<dbReference type="AlphaFoldDB" id="A0A5N6NNE4"/>
<sequence length="162" mass="18367">MKLGCDKSKLRCYNFDQLRHFARKCKMPKARKVAEKKSDEFAGAGTSKELKTIAECRRSGGLAAESLDSNNPLVSSQRTRQCNPQRPPWWWSGSIWRRPPSEPAQLPVQLTFFFAPVATKPLRSSPPPTQNQHHASIHALVCVPAHDAKTSLVLSFWLRFRQ</sequence>